<protein>
    <submittedName>
        <fullName evidence="1">Uncharacterized protein</fullName>
    </submittedName>
</protein>
<dbReference type="AlphaFoldDB" id="A0A1H8M7N5"/>
<sequence>MLIFLYSARETYFITTLNYTEFVSFSDFKHLFLQENQWGRIFFLSGTHG</sequence>
<evidence type="ECO:0000313" key="2">
    <source>
        <dbReference type="Proteomes" id="UP000199054"/>
    </source>
</evidence>
<reference evidence="1 2" key="1">
    <citation type="submission" date="2016-10" db="EMBL/GenBank/DDBJ databases">
        <authorList>
            <person name="de Groot N.N."/>
        </authorList>
    </citation>
    <scope>NUCLEOTIDE SEQUENCE [LARGE SCALE GENOMIC DNA]</scope>
    <source>
        <strain evidence="1 2">DSM 8512</strain>
    </source>
</reference>
<gene>
    <name evidence="1" type="ORF">SAMN04489859_10374</name>
</gene>
<proteinExistence type="predicted"/>
<accession>A0A1H8M7N5</accession>
<evidence type="ECO:0000313" key="1">
    <source>
        <dbReference type="EMBL" id="SEO13156.1"/>
    </source>
</evidence>
<dbReference type="EMBL" id="FODE01000037">
    <property type="protein sequence ID" value="SEO13156.1"/>
    <property type="molecule type" value="Genomic_DNA"/>
</dbReference>
<organism evidence="1 2">
    <name type="scientific">Paracoccus alcaliphilus</name>
    <dbReference type="NCBI Taxonomy" id="34002"/>
    <lineage>
        <taxon>Bacteria</taxon>
        <taxon>Pseudomonadati</taxon>
        <taxon>Pseudomonadota</taxon>
        <taxon>Alphaproteobacteria</taxon>
        <taxon>Rhodobacterales</taxon>
        <taxon>Paracoccaceae</taxon>
        <taxon>Paracoccus</taxon>
    </lineage>
</organism>
<name>A0A1H8M7N5_9RHOB</name>
<dbReference type="Proteomes" id="UP000199054">
    <property type="component" value="Unassembled WGS sequence"/>
</dbReference>
<keyword evidence="2" id="KW-1185">Reference proteome</keyword>